<dbReference type="OMA" id="PYHCVIS"/>
<dbReference type="EMBL" id="JAAVJF010000002">
    <property type="protein sequence ID" value="NYR15272.1"/>
    <property type="molecule type" value="Genomic_DNA"/>
</dbReference>
<dbReference type="GO" id="GO:0006813">
    <property type="term" value="P:potassium ion transport"/>
    <property type="evidence" value="ECO:0007669"/>
    <property type="project" value="InterPro"/>
</dbReference>
<accession>A0A7L4P982</accession>
<dbReference type="GeneID" id="5054142"/>
<evidence type="ECO:0000313" key="2">
    <source>
        <dbReference type="EMBL" id="NYR15272.1"/>
    </source>
</evidence>
<feature type="domain" description="RCK C-terminal" evidence="1">
    <location>
        <begin position="132"/>
        <end position="209"/>
    </location>
</feature>
<dbReference type="SUPFAM" id="SSF51735">
    <property type="entry name" value="NAD(P)-binding Rossmann-fold domains"/>
    <property type="match status" value="1"/>
</dbReference>
<dbReference type="Pfam" id="PF02254">
    <property type="entry name" value="TrkA_N"/>
    <property type="match status" value="1"/>
</dbReference>
<proteinExistence type="predicted"/>
<dbReference type="GO" id="GO:0008324">
    <property type="term" value="F:monoatomic cation transmembrane transporter activity"/>
    <property type="evidence" value="ECO:0007669"/>
    <property type="project" value="InterPro"/>
</dbReference>
<dbReference type="Pfam" id="PF02080">
    <property type="entry name" value="TrkA_C"/>
    <property type="match status" value="1"/>
</dbReference>
<evidence type="ECO:0000259" key="1">
    <source>
        <dbReference type="PROSITE" id="PS51202"/>
    </source>
</evidence>
<dbReference type="PROSITE" id="PS51202">
    <property type="entry name" value="RCK_C"/>
    <property type="match status" value="1"/>
</dbReference>
<evidence type="ECO:0000313" key="3">
    <source>
        <dbReference type="Proteomes" id="UP000554766"/>
    </source>
</evidence>
<dbReference type="Gene3D" id="3.30.70.1450">
    <property type="entry name" value="Regulator of K+ conductance, C-terminal domain"/>
    <property type="match status" value="1"/>
</dbReference>
<name>A0A7L4P982_9CREN</name>
<gene>
    <name evidence="2" type="ORF">HC235_04775</name>
</gene>
<organism evidence="2 3">
    <name type="scientific">Pyrobaculum arsenaticum</name>
    <dbReference type="NCBI Taxonomy" id="121277"/>
    <lineage>
        <taxon>Archaea</taxon>
        <taxon>Thermoproteota</taxon>
        <taxon>Thermoprotei</taxon>
        <taxon>Thermoproteales</taxon>
        <taxon>Thermoproteaceae</taxon>
        <taxon>Pyrobaculum</taxon>
    </lineage>
</organism>
<dbReference type="InterPro" id="IPR036721">
    <property type="entry name" value="RCK_C_sf"/>
</dbReference>
<dbReference type="Gene3D" id="3.40.50.720">
    <property type="entry name" value="NAD(P)-binding Rossmann-like Domain"/>
    <property type="match status" value="1"/>
</dbReference>
<sequence length="209" mass="23510">MAREALVLDSNDEMARQLVAVLAENGYVVRVITTKQRAKLFEKSPVYIHLIDENYDKIIREIDFSHIEIAVFASPNDMLNLTLAKAARSQGVPMVIITARGNAIIKEAEEAGVQVIVPYHCVISRLLRMLNLKFTKIYPLRGEISMLEMLVTSDSHLLGRTIRDVEEEIGGRVAVIREDQIITADEAEIQEGDYVIAIGYQTDLQKITE</sequence>
<protein>
    <submittedName>
        <fullName evidence="2">TrkA family potassium uptake protein</fullName>
    </submittedName>
</protein>
<dbReference type="AlphaFoldDB" id="A0A7L4P982"/>
<comment type="caution">
    <text evidence="2">The sequence shown here is derived from an EMBL/GenBank/DDBJ whole genome shotgun (WGS) entry which is preliminary data.</text>
</comment>
<dbReference type="SUPFAM" id="SSF116726">
    <property type="entry name" value="TrkA C-terminal domain-like"/>
    <property type="match status" value="1"/>
</dbReference>
<dbReference type="InterPro" id="IPR006037">
    <property type="entry name" value="RCK_C"/>
</dbReference>
<reference evidence="2 3" key="1">
    <citation type="journal article" date="2020" name="Nat. Commun.">
        <title>The structures of two archaeal type IV pili illuminate evolutionary relationships.</title>
        <authorList>
            <person name="Wang F."/>
            <person name="Baquero D.P."/>
            <person name="Su Z."/>
            <person name="Beltran L.C."/>
            <person name="Prangishvili D."/>
            <person name="Krupovic M."/>
            <person name="Egelman E.H."/>
        </authorList>
    </citation>
    <scope>NUCLEOTIDE SEQUENCE [LARGE SCALE GENOMIC DNA]</scope>
    <source>
        <strain evidence="2 3">2GA</strain>
    </source>
</reference>
<dbReference type="RefSeq" id="WP_011900912.1">
    <property type="nucleotide sequence ID" value="NZ_JAAVJF010000002.1"/>
</dbReference>
<dbReference type="InterPro" id="IPR003148">
    <property type="entry name" value="RCK_N"/>
</dbReference>
<keyword evidence="3" id="KW-1185">Reference proteome</keyword>
<dbReference type="Proteomes" id="UP000554766">
    <property type="component" value="Unassembled WGS sequence"/>
</dbReference>
<dbReference type="InterPro" id="IPR036291">
    <property type="entry name" value="NAD(P)-bd_dom_sf"/>
</dbReference>